<evidence type="ECO:0000313" key="7">
    <source>
        <dbReference type="Proteomes" id="UP000228689"/>
    </source>
</evidence>
<evidence type="ECO:0000256" key="1">
    <source>
        <dbReference type="ARBA" id="ARBA00006611"/>
    </source>
</evidence>
<dbReference type="PROSITE" id="PS00662">
    <property type="entry name" value="T2SP_E"/>
    <property type="match status" value="1"/>
</dbReference>
<name>A0A2M7RFR9_9BACT</name>
<dbReference type="Gene3D" id="3.40.50.300">
    <property type="entry name" value="P-loop containing nucleotide triphosphate hydrolases"/>
    <property type="match status" value="1"/>
</dbReference>
<evidence type="ECO:0000256" key="4">
    <source>
        <dbReference type="SAM" id="Coils"/>
    </source>
</evidence>
<organism evidence="6 7">
    <name type="scientific">Candidatus Komeilibacteria bacterium CG_4_10_14_0_8_um_filter_37_78</name>
    <dbReference type="NCBI Taxonomy" id="1974471"/>
    <lineage>
        <taxon>Bacteria</taxon>
        <taxon>Candidatus Komeiliibacteriota</taxon>
    </lineage>
</organism>
<dbReference type="InterPro" id="IPR001482">
    <property type="entry name" value="T2SS/T4SS_dom"/>
</dbReference>
<comment type="similarity">
    <text evidence="1">Belongs to the GSP E family.</text>
</comment>
<keyword evidence="4" id="KW-0175">Coiled coil</keyword>
<dbReference type="Pfam" id="PF00437">
    <property type="entry name" value="T2SSE"/>
    <property type="match status" value="1"/>
</dbReference>
<dbReference type="PANTHER" id="PTHR30258">
    <property type="entry name" value="TYPE II SECRETION SYSTEM PROTEIN GSPE-RELATED"/>
    <property type="match status" value="1"/>
</dbReference>
<dbReference type="Proteomes" id="UP000228689">
    <property type="component" value="Unassembled WGS sequence"/>
</dbReference>
<dbReference type="InterPro" id="IPR027417">
    <property type="entry name" value="P-loop_NTPase"/>
</dbReference>
<gene>
    <name evidence="6" type="ORF">COY67_01230</name>
</gene>
<dbReference type="SUPFAM" id="SSF52540">
    <property type="entry name" value="P-loop containing nucleoside triphosphate hydrolases"/>
    <property type="match status" value="1"/>
</dbReference>
<sequence>MNDDFNNPHLNVSSDETADALNKKLSSINQDDRELETEITARAQGLGYINLRGLIISADAIALIPKEDALAKQVVCFFYNGSTCKFGTINPAAEEVITYCQKIATAHNVSYQLYQITPASLKEVIRAYDKVPKIRETQTDIRVTEDDLERMKKEVSTLNDLKNKLTQVPTTEIITLIIASALKFDTSDIHIEAEENDVKLRLRIDGELTTIATIPKDLWQKIASRVKLLAGLKLNLTTKPQDGRFTIFLSKSKIDVRVSTIPTFSGESIAMRLLHSSSVGLQFEELGLRGKSFQNLEYNIKRPNGMIVATGPTGSGKTTTLYAILNKLNDEKTKIITLENPIEYKLEGINQSQIDNSKGYTFSDGLKSILRQDPDIVMVGEIRDLETADVAINAALTGHLMVSTIHTNSAAGAIPRFLAMGVKSFLLAPAINAVIGQRLVRRLCSNCKKKYTPDEETLTKVKNILAKLPEQSGEQLTPEKIDALEFYEAIGCDQCHNGYKGRIGVYEIFTMNEEIEKMILAGNVSEYDAERIAVQQGMVTMIQDGLLKASEGITSLEEAFSKTHDKTEQALKEPPKTE</sequence>
<accession>A0A2M7RFR9</accession>
<dbReference type="EMBL" id="PFMC01000030">
    <property type="protein sequence ID" value="PIY95196.1"/>
    <property type="molecule type" value="Genomic_DNA"/>
</dbReference>
<dbReference type="CDD" id="cd01129">
    <property type="entry name" value="PulE-GspE-like"/>
    <property type="match status" value="1"/>
</dbReference>
<evidence type="ECO:0000259" key="5">
    <source>
        <dbReference type="PROSITE" id="PS00662"/>
    </source>
</evidence>
<dbReference type="GO" id="GO:0005886">
    <property type="term" value="C:plasma membrane"/>
    <property type="evidence" value="ECO:0007669"/>
    <property type="project" value="TreeGrafter"/>
</dbReference>
<keyword evidence="2" id="KW-0547">Nucleotide-binding</keyword>
<protein>
    <recommendedName>
        <fullName evidence="5">Bacterial type II secretion system protein E domain-containing protein</fullName>
    </recommendedName>
</protein>
<dbReference type="GO" id="GO:0016887">
    <property type="term" value="F:ATP hydrolysis activity"/>
    <property type="evidence" value="ECO:0007669"/>
    <property type="project" value="TreeGrafter"/>
</dbReference>
<evidence type="ECO:0000256" key="2">
    <source>
        <dbReference type="ARBA" id="ARBA00022741"/>
    </source>
</evidence>
<dbReference type="AlphaFoldDB" id="A0A2M7RFR9"/>
<proteinExistence type="inferred from homology"/>
<evidence type="ECO:0000256" key="3">
    <source>
        <dbReference type="ARBA" id="ARBA00022840"/>
    </source>
</evidence>
<keyword evidence="3" id="KW-0067">ATP-binding</keyword>
<comment type="caution">
    <text evidence="6">The sequence shown here is derived from an EMBL/GenBank/DDBJ whole genome shotgun (WGS) entry which is preliminary data.</text>
</comment>
<dbReference type="PANTHER" id="PTHR30258:SF2">
    <property type="entry name" value="COMG OPERON PROTEIN 1"/>
    <property type="match status" value="1"/>
</dbReference>
<dbReference type="Gene3D" id="3.30.450.90">
    <property type="match status" value="1"/>
</dbReference>
<evidence type="ECO:0000313" key="6">
    <source>
        <dbReference type="EMBL" id="PIY95196.1"/>
    </source>
</evidence>
<reference evidence="7" key="1">
    <citation type="submission" date="2017-09" db="EMBL/GenBank/DDBJ databases">
        <title>Depth-based differentiation of microbial function through sediment-hosted aquifers and enrichment of novel symbionts in the deep terrestrial subsurface.</title>
        <authorList>
            <person name="Probst A.J."/>
            <person name="Ladd B."/>
            <person name="Jarett J.K."/>
            <person name="Geller-Mcgrath D.E."/>
            <person name="Sieber C.M.K."/>
            <person name="Emerson J.B."/>
            <person name="Anantharaman K."/>
            <person name="Thomas B.C."/>
            <person name="Malmstrom R."/>
            <person name="Stieglmeier M."/>
            <person name="Klingl A."/>
            <person name="Woyke T."/>
            <person name="Ryan C.M."/>
            <person name="Banfield J.F."/>
        </authorList>
    </citation>
    <scope>NUCLEOTIDE SEQUENCE [LARGE SCALE GENOMIC DNA]</scope>
</reference>
<feature type="domain" description="Bacterial type II secretion system protein E" evidence="5">
    <location>
        <begin position="370"/>
        <end position="384"/>
    </location>
</feature>
<dbReference type="GO" id="GO:0005524">
    <property type="term" value="F:ATP binding"/>
    <property type="evidence" value="ECO:0007669"/>
    <property type="project" value="UniProtKB-KW"/>
</dbReference>
<feature type="coiled-coil region" evidence="4">
    <location>
        <begin position="134"/>
        <end position="168"/>
    </location>
</feature>